<gene>
    <name evidence="1" type="ORF">SDC9_189801</name>
</gene>
<evidence type="ECO:0000313" key="1">
    <source>
        <dbReference type="EMBL" id="MPN42245.1"/>
    </source>
</evidence>
<organism evidence="1">
    <name type="scientific">bioreactor metagenome</name>
    <dbReference type="NCBI Taxonomy" id="1076179"/>
    <lineage>
        <taxon>unclassified sequences</taxon>
        <taxon>metagenomes</taxon>
        <taxon>ecological metagenomes</taxon>
    </lineage>
</organism>
<reference evidence="1" key="1">
    <citation type="submission" date="2019-08" db="EMBL/GenBank/DDBJ databases">
        <authorList>
            <person name="Kucharzyk K."/>
            <person name="Murdoch R.W."/>
            <person name="Higgins S."/>
            <person name="Loffler F."/>
        </authorList>
    </citation>
    <scope>NUCLEOTIDE SEQUENCE</scope>
</reference>
<comment type="caution">
    <text evidence="1">The sequence shown here is derived from an EMBL/GenBank/DDBJ whole genome shotgun (WGS) entry which is preliminary data.</text>
</comment>
<name>A0A645HT60_9ZZZZ</name>
<sequence length="62" mass="7076">MQWFVIVTHDTEIIARPLGYNVIGADRKDVGLQEVQKAHGMHGRFGQIPFGHQPCPTMQDRF</sequence>
<dbReference type="EMBL" id="VSSQ01099841">
    <property type="protein sequence ID" value="MPN42245.1"/>
    <property type="molecule type" value="Genomic_DNA"/>
</dbReference>
<accession>A0A645HT60</accession>
<protein>
    <submittedName>
        <fullName evidence="1">Uncharacterized protein</fullName>
    </submittedName>
</protein>
<dbReference type="AlphaFoldDB" id="A0A645HT60"/>
<proteinExistence type="predicted"/>